<keyword evidence="3" id="KW-1185">Reference proteome</keyword>
<gene>
    <name evidence="2" type="ORF">WJX73_002731</name>
</gene>
<name>A0AAW1NY87_9CHLO</name>
<keyword evidence="1" id="KW-0472">Membrane</keyword>
<feature type="transmembrane region" description="Helical" evidence="1">
    <location>
        <begin position="134"/>
        <end position="155"/>
    </location>
</feature>
<dbReference type="AlphaFoldDB" id="A0AAW1NY87"/>
<keyword evidence="1" id="KW-1133">Transmembrane helix</keyword>
<feature type="transmembrane region" description="Helical" evidence="1">
    <location>
        <begin position="167"/>
        <end position="185"/>
    </location>
</feature>
<feature type="transmembrane region" description="Helical" evidence="1">
    <location>
        <begin position="58"/>
        <end position="76"/>
    </location>
</feature>
<reference evidence="2 3" key="1">
    <citation type="journal article" date="2024" name="Nat. Commun.">
        <title>Phylogenomics reveals the evolutionary origins of lichenization in chlorophyte algae.</title>
        <authorList>
            <person name="Puginier C."/>
            <person name="Libourel C."/>
            <person name="Otte J."/>
            <person name="Skaloud P."/>
            <person name="Haon M."/>
            <person name="Grisel S."/>
            <person name="Petersen M."/>
            <person name="Berrin J.G."/>
            <person name="Delaux P.M."/>
            <person name="Dal Grande F."/>
            <person name="Keller J."/>
        </authorList>
    </citation>
    <scope>NUCLEOTIDE SEQUENCE [LARGE SCALE GENOMIC DNA]</scope>
    <source>
        <strain evidence="2 3">SAG 2036</strain>
    </source>
</reference>
<sequence length="224" mass="25339">MPYLEFANKTLETKFACGHCSDTAHASGRARIVQAILWTAIGCFGFQGTGRLRAIADWTAFFLVLEHLLAAAFFFLSRQFDKHEQWKGIHFMVGTCCNMIFVNLKSHRVFNSTIAAAMVHGLYFTFFDQVRMESALHVFACNALFFCFCQLQAALDMPSHNTRAVCRDTLIFILGGAVLPIAINYHQEVQARLAFLAKIPRQTAQALGPYWAARARSWNTHRHD</sequence>
<evidence type="ECO:0000256" key="1">
    <source>
        <dbReference type="SAM" id="Phobius"/>
    </source>
</evidence>
<dbReference type="Proteomes" id="UP001465755">
    <property type="component" value="Unassembled WGS sequence"/>
</dbReference>
<protein>
    <submittedName>
        <fullName evidence="2">Uncharacterized protein</fullName>
    </submittedName>
</protein>
<proteinExistence type="predicted"/>
<keyword evidence="1" id="KW-0812">Transmembrane</keyword>
<evidence type="ECO:0000313" key="3">
    <source>
        <dbReference type="Proteomes" id="UP001465755"/>
    </source>
</evidence>
<comment type="caution">
    <text evidence="2">The sequence shown here is derived from an EMBL/GenBank/DDBJ whole genome shotgun (WGS) entry which is preliminary data.</text>
</comment>
<dbReference type="EMBL" id="JALJOQ010000068">
    <property type="protein sequence ID" value="KAK9802728.1"/>
    <property type="molecule type" value="Genomic_DNA"/>
</dbReference>
<evidence type="ECO:0000313" key="2">
    <source>
        <dbReference type="EMBL" id="KAK9802728.1"/>
    </source>
</evidence>
<organism evidence="2 3">
    <name type="scientific">Symbiochloris irregularis</name>
    <dbReference type="NCBI Taxonomy" id="706552"/>
    <lineage>
        <taxon>Eukaryota</taxon>
        <taxon>Viridiplantae</taxon>
        <taxon>Chlorophyta</taxon>
        <taxon>core chlorophytes</taxon>
        <taxon>Trebouxiophyceae</taxon>
        <taxon>Trebouxiales</taxon>
        <taxon>Trebouxiaceae</taxon>
        <taxon>Symbiochloris</taxon>
    </lineage>
</organism>
<accession>A0AAW1NY87</accession>